<accession>A0A453ACM1</accession>
<reference evidence="1" key="5">
    <citation type="journal article" date="2021" name="G3 (Bethesda)">
        <title>Aegilops tauschii genome assembly Aet v5.0 features greater sequence contiguity and improved annotation.</title>
        <authorList>
            <person name="Wang L."/>
            <person name="Zhu T."/>
            <person name="Rodriguez J.C."/>
            <person name="Deal K.R."/>
            <person name="Dubcovsky J."/>
            <person name="McGuire P.E."/>
            <person name="Lux T."/>
            <person name="Spannagl M."/>
            <person name="Mayer K.F.X."/>
            <person name="Baldrich P."/>
            <person name="Meyers B.C."/>
            <person name="Huo N."/>
            <person name="Gu Y.Q."/>
            <person name="Zhou H."/>
            <person name="Devos K.M."/>
            <person name="Bennetzen J.L."/>
            <person name="Unver T."/>
            <person name="Budak H."/>
            <person name="Gulick P.J."/>
            <person name="Galiba G."/>
            <person name="Kalapos B."/>
            <person name="Nelson D.R."/>
            <person name="Li P."/>
            <person name="You F.M."/>
            <person name="Luo M.C."/>
            <person name="Dvorak J."/>
        </authorList>
    </citation>
    <scope>NUCLEOTIDE SEQUENCE [LARGE SCALE GENOMIC DNA]</scope>
    <source>
        <strain evidence="1">cv. AL8/78</strain>
    </source>
</reference>
<reference evidence="1" key="3">
    <citation type="journal article" date="2017" name="Nature">
        <title>Genome sequence of the progenitor of the wheat D genome Aegilops tauschii.</title>
        <authorList>
            <person name="Luo M.C."/>
            <person name="Gu Y.Q."/>
            <person name="Puiu D."/>
            <person name="Wang H."/>
            <person name="Twardziok S.O."/>
            <person name="Deal K.R."/>
            <person name="Huo N."/>
            <person name="Zhu T."/>
            <person name="Wang L."/>
            <person name="Wang Y."/>
            <person name="McGuire P.E."/>
            <person name="Liu S."/>
            <person name="Long H."/>
            <person name="Ramasamy R.K."/>
            <person name="Rodriguez J.C."/>
            <person name="Van S.L."/>
            <person name="Yuan L."/>
            <person name="Wang Z."/>
            <person name="Xia Z."/>
            <person name="Xiao L."/>
            <person name="Anderson O.D."/>
            <person name="Ouyang S."/>
            <person name="Liang Y."/>
            <person name="Zimin A.V."/>
            <person name="Pertea G."/>
            <person name="Qi P."/>
            <person name="Bennetzen J.L."/>
            <person name="Dai X."/>
            <person name="Dawson M.W."/>
            <person name="Muller H.G."/>
            <person name="Kugler K."/>
            <person name="Rivarola-Duarte L."/>
            <person name="Spannagl M."/>
            <person name="Mayer K.F.X."/>
            <person name="Lu F.H."/>
            <person name="Bevan M.W."/>
            <person name="Leroy P."/>
            <person name="Li P."/>
            <person name="You F.M."/>
            <person name="Sun Q."/>
            <person name="Liu Z."/>
            <person name="Lyons E."/>
            <person name="Wicker T."/>
            <person name="Salzberg S.L."/>
            <person name="Devos K.M."/>
            <person name="Dvorak J."/>
        </authorList>
    </citation>
    <scope>NUCLEOTIDE SEQUENCE [LARGE SCALE GENOMIC DNA]</scope>
    <source>
        <strain evidence="1">cv. AL8/78</strain>
    </source>
</reference>
<protein>
    <submittedName>
        <fullName evidence="1">Uncharacterized protein</fullName>
    </submittedName>
</protein>
<evidence type="ECO:0000313" key="1">
    <source>
        <dbReference type="EnsemblPlants" id="AET2Gv20071400.1"/>
    </source>
</evidence>
<name>A0A453ACM1_AEGTS</name>
<dbReference type="AlphaFoldDB" id="A0A453ACM1"/>
<organism evidence="1 2">
    <name type="scientific">Aegilops tauschii subsp. strangulata</name>
    <name type="common">Goatgrass</name>
    <dbReference type="NCBI Taxonomy" id="200361"/>
    <lineage>
        <taxon>Eukaryota</taxon>
        <taxon>Viridiplantae</taxon>
        <taxon>Streptophyta</taxon>
        <taxon>Embryophyta</taxon>
        <taxon>Tracheophyta</taxon>
        <taxon>Spermatophyta</taxon>
        <taxon>Magnoliopsida</taxon>
        <taxon>Liliopsida</taxon>
        <taxon>Poales</taxon>
        <taxon>Poaceae</taxon>
        <taxon>BOP clade</taxon>
        <taxon>Pooideae</taxon>
        <taxon>Triticodae</taxon>
        <taxon>Triticeae</taxon>
        <taxon>Triticinae</taxon>
        <taxon>Aegilops</taxon>
    </lineage>
</organism>
<reference evidence="2" key="1">
    <citation type="journal article" date="2014" name="Science">
        <title>Ancient hybridizations among the ancestral genomes of bread wheat.</title>
        <authorList>
            <consortium name="International Wheat Genome Sequencing Consortium,"/>
            <person name="Marcussen T."/>
            <person name="Sandve S.R."/>
            <person name="Heier L."/>
            <person name="Spannagl M."/>
            <person name="Pfeifer M."/>
            <person name="Jakobsen K.S."/>
            <person name="Wulff B.B."/>
            <person name="Steuernagel B."/>
            <person name="Mayer K.F."/>
            <person name="Olsen O.A."/>
        </authorList>
    </citation>
    <scope>NUCLEOTIDE SEQUENCE [LARGE SCALE GENOMIC DNA]</scope>
    <source>
        <strain evidence="2">cv. AL8/78</strain>
    </source>
</reference>
<dbReference type="Gramene" id="AET2Gv20071400.1">
    <property type="protein sequence ID" value="AET2Gv20071400.1"/>
    <property type="gene ID" value="AET2Gv20071400"/>
</dbReference>
<dbReference type="EnsemblPlants" id="AET2Gv20071400.1">
    <property type="protein sequence ID" value="AET2Gv20071400.1"/>
    <property type="gene ID" value="AET2Gv20071400"/>
</dbReference>
<reference evidence="2" key="2">
    <citation type="journal article" date="2017" name="Nat. Plants">
        <title>The Aegilops tauschii genome reveals multiple impacts of transposons.</title>
        <authorList>
            <person name="Zhao G."/>
            <person name="Zou C."/>
            <person name="Li K."/>
            <person name="Wang K."/>
            <person name="Li T."/>
            <person name="Gao L."/>
            <person name="Zhang X."/>
            <person name="Wang H."/>
            <person name="Yang Z."/>
            <person name="Liu X."/>
            <person name="Jiang W."/>
            <person name="Mao L."/>
            <person name="Kong X."/>
            <person name="Jiao Y."/>
            <person name="Jia J."/>
        </authorList>
    </citation>
    <scope>NUCLEOTIDE SEQUENCE [LARGE SCALE GENOMIC DNA]</scope>
    <source>
        <strain evidence="2">cv. AL8/78</strain>
    </source>
</reference>
<keyword evidence="2" id="KW-1185">Reference proteome</keyword>
<dbReference type="Proteomes" id="UP000015105">
    <property type="component" value="Chromosome 2D"/>
</dbReference>
<evidence type="ECO:0000313" key="2">
    <source>
        <dbReference type="Proteomes" id="UP000015105"/>
    </source>
</evidence>
<proteinExistence type="predicted"/>
<reference evidence="1" key="4">
    <citation type="submission" date="2019-03" db="UniProtKB">
        <authorList>
            <consortium name="EnsemblPlants"/>
        </authorList>
    </citation>
    <scope>IDENTIFICATION</scope>
</reference>
<sequence length="77" mass="8683">WWRTARQATPKPMHKGLTTATLLIPWMTWKHRNDCVFDAATPSTSVLVAMSKEEAALWATAGARGLRVILPQTWDVH</sequence>